<keyword evidence="7" id="KW-1185">Reference proteome</keyword>
<dbReference type="Gene3D" id="3.40.50.300">
    <property type="entry name" value="P-loop containing nucleotide triphosphate hydrolases"/>
    <property type="match status" value="1"/>
</dbReference>
<evidence type="ECO:0000259" key="5">
    <source>
        <dbReference type="SMART" id="SM00672"/>
    </source>
</evidence>
<evidence type="ECO:0000256" key="1">
    <source>
        <dbReference type="ARBA" id="ARBA00010322"/>
    </source>
</evidence>
<dbReference type="SMART" id="SM00672">
    <property type="entry name" value="CAP10"/>
    <property type="match status" value="1"/>
</dbReference>
<name>A0ABR3V397_HUMIN</name>
<comment type="caution">
    <text evidence="6">The sequence shown here is derived from an EMBL/GenBank/DDBJ whole genome shotgun (WGS) entry which is preliminary data.</text>
</comment>
<dbReference type="CDD" id="cd00009">
    <property type="entry name" value="AAA"/>
    <property type="match status" value="1"/>
</dbReference>
<keyword evidence="3" id="KW-0067">ATP-binding</keyword>
<organism evidence="6 7">
    <name type="scientific">Humicola insolens</name>
    <name type="common">Soft-rot fungus</name>
    <dbReference type="NCBI Taxonomy" id="85995"/>
    <lineage>
        <taxon>Eukaryota</taxon>
        <taxon>Fungi</taxon>
        <taxon>Dikarya</taxon>
        <taxon>Ascomycota</taxon>
        <taxon>Pezizomycotina</taxon>
        <taxon>Sordariomycetes</taxon>
        <taxon>Sordariomycetidae</taxon>
        <taxon>Sordariales</taxon>
        <taxon>Chaetomiaceae</taxon>
        <taxon>Mycothermus</taxon>
    </lineage>
</organism>
<feature type="compositionally biased region" description="Polar residues" evidence="4">
    <location>
        <begin position="426"/>
        <end position="441"/>
    </location>
</feature>
<dbReference type="PANTHER" id="PTHR12169:SF2">
    <property type="entry name" value="AFG1P"/>
    <property type="match status" value="1"/>
</dbReference>
<feature type="region of interest" description="Disordered" evidence="4">
    <location>
        <begin position="414"/>
        <end position="441"/>
    </location>
</feature>
<evidence type="ECO:0000256" key="2">
    <source>
        <dbReference type="ARBA" id="ARBA00022741"/>
    </source>
</evidence>
<evidence type="ECO:0000256" key="3">
    <source>
        <dbReference type="ARBA" id="ARBA00022840"/>
    </source>
</evidence>
<evidence type="ECO:0000313" key="6">
    <source>
        <dbReference type="EMBL" id="KAL1836199.1"/>
    </source>
</evidence>
<dbReference type="InterPro" id="IPR005654">
    <property type="entry name" value="ATPase_AFG1-like"/>
</dbReference>
<evidence type="ECO:0000313" key="7">
    <source>
        <dbReference type="Proteomes" id="UP001583172"/>
    </source>
</evidence>
<gene>
    <name evidence="6" type="ORF">VTJ49DRAFT_5452</name>
</gene>
<comment type="similarity">
    <text evidence="1">Belongs to the AFG1 ATPase family.</text>
</comment>
<dbReference type="PANTHER" id="PTHR12169">
    <property type="entry name" value="ATPASE N2B"/>
    <property type="match status" value="1"/>
</dbReference>
<dbReference type="InterPro" id="IPR027417">
    <property type="entry name" value="P-loop_NTPase"/>
</dbReference>
<dbReference type="SUPFAM" id="SSF52540">
    <property type="entry name" value="P-loop containing nucleoside triphosphate hydrolases"/>
    <property type="match status" value="1"/>
</dbReference>
<reference evidence="6 7" key="1">
    <citation type="journal article" date="2024" name="Commun. Biol.">
        <title>Comparative genomic analysis of thermophilic fungi reveals convergent evolutionary adaptations and gene losses.</title>
        <authorList>
            <person name="Steindorff A.S."/>
            <person name="Aguilar-Pontes M.V."/>
            <person name="Robinson A.J."/>
            <person name="Andreopoulos B."/>
            <person name="LaButti K."/>
            <person name="Kuo A."/>
            <person name="Mondo S."/>
            <person name="Riley R."/>
            <person name="Otillar R."/>
            <person name="Haridas S."/>
            <person name="Lipzen A."/>
            <person name="Grimwood J."/>
            <person name="Schmutz J."/>
            <person name="Clum A."/>
            <person name="Reid I.D."/>
            <person name="Moisan M.C."/>
            <person name="Butler G."/>
            <person name="Nguyen T.T.M."/>
            <person name="Dewar K."/>
            <person name="Conant G."/>
            <person name="Drula E."/>
            <person name="Henrissat B."/>
            <person name="Hansel C."/>
            <person name="Singer S."/>
            <person name="Hutchinson M.I."/>
            <person name="de Vries R.P."/>
            <person name="Natvig D.O."/>
            <person name="Powell A.J."/>
            <person name="Tsang A."/>
            <person name="Grigoriev I.V."/>
        </authorList>
    </citation>
    <scope>NUCLEOTIDE SEQUENCE [LARGE SCALE GENOMIC DNA]</scope>
    <source>
        <strain evidence="6 7">CBS 620.91</strain>
    </source>
</reference>
<sequence>MKPGTAVTITDPFVKYTSLIATRVYQPDAAQYRLAHHLQKVYTRLKDYTPSHEYRRRIGLISKAIDEAHSGSTGRDLASPTHPIRRNPLFARFFSRNDSSISKETLALARVLTSYQAALHVDSPKGLFLSGEVGTGKSMLLDLLADGLPNRHKRRWHFNTFMLHALARLEAFRKARPHLSDEAAPEYPLLWLAKELIETSPILFLDEFQLPDRAASKIMSHLFVAFFQLGGVLVASSNRMPEELEKAAGGYFQPPATGGLIETLLATLTVYGRRLTVPHQHAGVSSWDFSDLVNSLGPADYVTLASNYHTFIIDKVPVLTLSMKNEARRFITLLDALYEARCKLVMRAAAGPDGLFFPETQATTRSAREGQDDDLEADLADATYSETMAEVYQDQIAPFRPNVSYYADAPDSSSPATIYDPHQETDLSGSTKGPDFTKTTPFTGEDERFAYKRATSRLWELCSARWHARSGEGWWMPLPREARHWEGGEVSRPMPSALDDVCEAYFPGLTKEVDDMVAKGPFEVKQTGDLGPLQGRIQDGQLYIIHAQRKSDLSTEMLNSRTASLHQLHRAMLTSPSPLPDTIFSLNFQDQPFGTAWTYSRHADPQHASHLPNARSFLMPHFSFWAWDLPFIGSMSRAAKAITALEAEYASPRGRWGDKISKAVWRGTTWFNSVHSPGMRQKLVKTAQGQPWADVEPLDWGNGAGGNGNATNALPIEGFCRYKYVIHTEGIAYSGRFQFLQMCASVVLTPPILWMQHVTHLAKPLFSSELEHGGKKWTPTERTRRAWPVGYKPEEANIVFVAPDWSDLAETVEWLEKNPDVAEGIARRQRELFVGGGYFSPAAETCYWRALVRGWAKMARTEGHGWEETKGIPFETFSLTNTV</sequence>
<accession>A0ABR3V397</accession>
<dbReference type="Pfam" id="PF05686">
    <property type="entry name" value="Glyco_transf_90"/>
    <property type="match status" value="1"/>
</dbReference>
<evidence type="ECO:0000256" key="4">
    <source>
        <dbReference type="SAM" id="MobiDB-lite"/>
    </source>
</evidence>
<protein>
    <recommendedName>
        <fullName evidence="5">Glycosyl transferase CAP10 domain-containing protein</fullName>
    </recommendedName>
</protein>
<feature type="domain" description="Glycosyl transferase CAP10" evidence="5">
    <location>
        <begin position="578"/>
        <end position="862"/>
    </location>
</feature>
<dbReference type="Pfam" id="PF03969">
    <property type="entry name" value="AFG1_ATPase"/>
    <property type="match status" value="2"/>
</dbReference>
<dbReference type="InterPro" id="IPR006598">
    <property type="entry name" value="CAP10"/>
</dbReference>
<dbReference type="Proteomes" id="UP001583172">
    <property type="component" value="Unassembled WGS sequence"/>
</dbReference>
<dbReference type="EMBL" id="JAZGSY010000448">
    <property type="protein sequence ID" value="KAL1836199.1"/>
    <property type="molecule type" value="Genomic_DNA"/>
</dbReference>
<keyword evidence="2" id="KW-0547">Nucleotide-binding</keyword>
<proteinExistence type="inferred from homology"/>